<reference evidence="1" key="1">
    <citation type="book" date="2014" name="THE 24TH EUROPEAN CONGRESS OF CLINICAL MICROBIOLOGY AND INFECTIOUS DISEASES" publisher="ECCMID 2014" city="Barcelona, Spain">
        <title>Identification of resistance genes in three multidrug-resistant Bacteroides fragilis isolates by whole genome sequencing.</title>
        <editorList>
            <person name="Unknown"/>
            <person name="A."/>
        </editorList>
        <authorList>
            <person name="Sydenham T.V."/>
            <person name="Hasman H."/>
            <person name="Wang M."/>
            <person name="Soki J."/>
            <person name="Nagy E."/>
            <person name="Justesen U.S."/>
        </authorList>
    </citation>
    <scope>NUCLEOTIDE SEQUENCE</scope>
    <source>
        <strain evidence="1">DCMOUH0018B</strain>
    </source>
</reference>
<dbReference type="AlphaFoldDB" id="A0A0I9UQT1"/>
<comment type="caution">
    <text evidence="1">The sequence shown here is derived from an EMBL/GenBank/DDBJ whole genome shotgun (WGS) entry which is preliminary data.</text>
</comment>
<accession>A0A0I9UQT1</accession>
<reference evidence="1" key="2">
    <citation type="submission" date="2014-07" db="EMBL/GenBank/DDBJ databases">
        <title>Genetics and epidemiology of antimicrobial resistance in B. fragilis group.</title>
        <authorList>
            <person name="Sydenham T.V."/>
            <person name="Hasman H."/>
            <person name="Kemp M."/>
            <person name="Justesen U.S."/>
        </authorList>
    </citation>
    <scope>NUCLEOTIDE SEQUENCE [LARGE SCALE GENOMIC DNA]</scope>
    <source>
        <strain evidence="1">DCMOUH0018B</strain>
    </source>
</reference>
<gene>
    <name evidence="1" type="ORF">EE52_0211610</name>
</gene>
<organism evidence="1">
    <name type="scientific">Bacteroides fragilis</name>
    <dbReference type="NCBI Taxonomy" id="817"/>
    <lineage>
        <taxon>Bacteria</taxon>
        <taxon>Pseudomonadati</taxon>
        <taxon>Bacteroidota</taxon>
        <taxon>Bacteroidia</taxon>
        <taxon>Bacteroidales</taxon>
        <taxon>Bacteroidaceae</taxon>
        <taxon>Bacteroides</taxon>
    </lineage>
</organism>
<proteinExistence type="predicted"/>
<name>A0A0I9UQT1_BACFG</name>
<evidence type="ECO:0000313" key="1">
    <source>
        <dbReference type="EMBL" id="KFX74589.1"/>
    </source>
</evidence>
<dbReference type="PATRIC" id="fig|817.53.peg.2398"/>
<protein>
    <submittedName>
        <fullName evidence="1">1-aminocyclopropane-1-carboxylate synthase</fullName>
    </submittedName>
</protein>
<dbReference type="EMBL" id="JMZZ02000141">
    <property type="protein sequence ID" value="KFX74589.1"/>
    <property type="molecule type" value="Genomic_DNA"/>
</dbReference>
<dbReference type="RefSeq" id="WP_044300469.1">
    <property type="nucleotide sequence ID" value="NZ_CAEUHN010000012.1"/>
</dbReference>
<sequence>MTKEDLNQMCREYQQVLVMSEEEVFAMYEESKVECIASYEAEIDYWENYFGYKY</sequence>